<organism evidence="3">
    <name type="scientific">marine sediment metagenome</name>
    <dbReference type="NCBI Taxonomy" id="412755"/>
    <lineage>
        <taxon>unclassified sequences</taxon>
        <taxon>metagenomes</taxon>
        <taxon>ecological metagenomes</taxon>
    </lineage>
</organism>
<dbReference type="Gene3D" id="3.30.450.20">
    <property type="entry name" value="PAS domain"/>
    <property type="match status" value="1"/>
</dbReference>
<gene>
    <name evidence="3" type="ORF">S01H1_55382</name>
</gene>
<dbReference type="SUPFAM" id="SSF55785">
    <property type="entry name" value="PYP-like sensor domain (PAS domain)"/>
    <property type="match status" value="1"/>
</dbReference>
<proteinExistence type="predicted"/>
<feature type="coiled-coil region" evidence="1">
    <location>
        <begin position="8"/>
        <end position="52"/>
    </location>
</feature>
<dbReference type="InterPro" id="IPR035965">
    <property type="entry name" value="PAS-like_dom_sf"/>
</dbReference>
<sequence length="83" mass="9590">MKDENKTKDQLIQKFIKMRKKIADLEEIIIEGKQVKTDLKESEKKYRDLVEETPIGIANISITGKIIYINKRLEKISGRANSA</sequence>
<dbReference type="PROSITE" id="PS50112">
    <property type="entry name" value="PAS"/>
    <property type="match status" value="1"/>
</dbReference>
<dbReference type="EMBL" id="BARS01035997">
    <property type="protein sequence ID" value="GAG24858.1"/>
    <property type="molecule type" value="Genomic_DNA"/>
</dbReference>
<reference evidence="3" key="1">
    <citation type="journal article" date="2014" name="Front. Microbiol.">
        <title>High frequency of phylogenetically diverse reductive dehalogenase-homologous genes in deep subseafloor sedimentary metagenomes.</title>
        <authorList>
            <person name="Kawai M."/>
            <person name="Futagami T."/>
            <person name="Toyoda A."/>
            <person name="Takaki Y."/>
            <person name="Nishi S."/>
            <person name="Hori S."/>
            <person name="Arai W."/>
            <person name="Tsubouchi T."/>
            <person name="Morono Y."/>
            <person name="Uchiyama I."/>
            <person name="Ito T."/>
            <person name="Fujiyama A."/>
            <person name="Inagaki F."/>
            <person name="Takami H."/>
        </authorList>
    </citation>
    <scope>NUCLEOTIDE SEQUENCE</scope>
    <source>
        <strain evidence="3">Expedition CK06-06</strain>
    </source>
</reference>
<keyword evidence="1" id="KW-0175">Coiled coil</keyword>
<name>X0WK19_9ZZZZ</name>
<evidence type="ECO:0000259" key="2">
    <source>
        <dbReference type="PROSITE" id="PS50112"/>
    </source>
</evidence>
<dbReference type="AlphaFoldDB" id="X0WK19"/>
<feature type="domain" description="PAS" evidence="2">
    <location>
        <begin position="42"/>
        <end position="83"/>
    </location>
</feature>
<evidence type="ECO:0000256" key="1">
    <source>
        <dbReference type="SAM" id="Coils"/>
    </source>
</evidence>
<comment type="caution">
    <text evidence="3">The sequence shown here is derived from an EMBL/GenBank/DDBJ whole genome shotgun (WGS) entry which is preliminary data.</text>
</comment>
<evidence type="ECO:0000313" key="3">
    <source>
        <dbReference type="EMBL" id="GAG24858.1"/>
    </source>
</evidence>
<dbReference type="InterPro" id="IPR000014">
    <property type="entry name" value="PAS"/>
</dbReference>
<protein>
    <recommendedName>
        <fullName evidence="2">PAS domain-containing protein</fullName>
    </recommendedName>
</protein>
<dbReference type="NCBIfam" id="TIGR00229">
    <property type="entry name" value="sensory_box"/>
    <property type="match status" value="1"/>
</dbReference>
<feature type="non-terminal residue" evidence="3">
    <location>
        <position position="83"/>
    </location>
</feature>
<accession>X0WK19</accession>